<sequence length="30" mass="3373">MRTQRQNFLDGANVLMEKLIATISPNNPLS</sequence>
<name>A0A5P9U5A8_9BETA</name>
<accession>A0A5P9U5A8</accession>
<proteinExistence type="predicted"/>
<evidence type="ECO:0000313" key="1">
    <source>
        <dbReference type="EMBL" id="QFW55182.1"/>
    </source>
</evidence>
<organism evidence="1">
    <name type="scientific">Human betaherpesvirus 6</name>
    <dbReference type="NCBI Taxonomy" id="10368"/>
    <lineage>
        <taxon>Viruses</taxon>
        <taxon>Duplodnaviria</taxon>
        <taxon>Heunggongvirae</taxon>
        <taxon>Peploviricota</taxon>
        <taxon>Herviviricetes</taxon>
        <taxon>Herpesvirales</taxon>
        <taxon>Orthoherpesviridae</taxon>
        <taxon>Betaherpesvirinae</taxon>
        <taxon>Roseolovirus</taxon>
    </lineage>
</organism>
<dbReference type="EMBL" id="KY315527">
    <property type="protein sequence ID" value="QFW55182.1"/>
    <property type="molecule type" value="Genomic_DNA"/>
</dbReference>
<reference evidence="1" key="1">
    <citation type="journal article" date="2018" name="BMC Genomics">
        <title>Comparative genomic, transcriptomic, and proteomic reannotation of human herpesvirus 6.</title>
        <authorList>
            <person name="Greninger A.L."/>
            <person name="Knudsen G.M."/>
            <person name="Roychoudhury P."/>
            <person name="Hanson D.J."/>
            <person name="Sedlak R.H."/>
            <person name="Xie H."/>
            <person name="Guan J."/>
            <person name="Nguyen T."/>
            <person name="Peddu V."/>
            <person name="Boeckh M."/>
            <person name="Huang M.L."/>
            <person name="Cook L."/>
            <person name="Depledge D.P."/>
            <person name="Zerr D.M."/>
            <person name="Koelle D.M."/>
            <person name="Gantt S."/>
            <person name="Yoshikawa T."/>
            <person name="Caserta M."/>
            <person name="Hill J.A."/>
            <person name="Jerome K.R."/>
        </authorList>
    </citation>
    <scope>NUCLEOTIDE SEQUENCE</scope>
    <source>
        <strain evidence="1">HP8H1</strain>
    </source>
</reference>
<protein>
    <submittedName>
        <fullName evidence="1">Uncharacterized protein</fullName>
    </submittedName>
</protein>